<dbReference type="PANTHER" id="PTHR33481">
    <property type="entry name" value="REVERSE TRANSCRIPTASE"/>
    <property type="match status" value="1"/>
</dbReference>
<evidence type="ECO:0000313" key="3">
    <source>
        <dbReference type="Proteomes" id="UP001258017"/>
    </source>
</evidence>
<protein>
    <recommendedName>
        <fullName evidence="1">Reverse transcriptase domain-containing protein</fullName>
    </recommendedName>
</protein>
<reference evidence="2" key="1">
    <citation type="submission" date="2021-08" db="EMBL/GenBank/DDBJ databases">
        <authorList>
            <person name="Misof B."/>
            <person name="Oliver O."/>
            <person name="Podsiadlowski L."/>
            <person name="Donath A."/>
            <person name="Peters R."/>
            <person name="Mayer C."/>
            <person name="Rust J."/>
            <person name="Gunkel S."/>
            <person name="Lesny P."/>
            <person name="Martin S."/>
            <person name="Oeyen J.P."/>
            <person name="Petersen M."/>
            <person name="Panagiotis P."/>
            <person name="Wilbrandt J."/>
            <person name="Tanja T."/>
        </authorList>
    </citation>
    <scope>NUCLEOTIDE SEQUENCE</scope>
    <source>
        <strain evidence="2">GBR_01_08_01A</strain>
        <tissue evidence="2">Thorax + abdomen</tissue>
    </source>
</reference>
<evidence type="ECO:0000313" key="2">
    <source>
        <dbReference type="EMBL" id="KAK2578997.1"/>
    </source>
</evidence>
<dbReference type="AlphaFoldDB" id="A0AAD9RFU5"/>
<dbReference type="InterPro" id="IPR000477">
    <property type="entry name" value="RT_dom"/>
</dbReference>
<accession>A0AAD9RFU5</accession>
<evidence type="ECO:0000259" key="1">
    <source>
        <dbReference type="Pfam" id="PF00078"/>
    </source>
</evidence>
<feature type="domain" description="Reverse transcriptase" evidence="1">
    <location>
        <begin position="163"/>
        <end position="222"/>
    </location>
</feature>
<name>A0AAD9RFU5_9HYME</name>
<dbReference type="PANTHER" id="PTHR33481:SF1">
    <property type="entry name" value="ENDONUCLEASE_EXONUCLEASE_PHOSPHATASE DOMAIN-CONTAINING PROTEIN-RELATED"/>
    <property type="match status" value="1"/>
</dbReference>
<gene>
    <name evidence="2" type="ORF">KPH14_012659</name>
</gene>
<dbReference type="Pfam" id="PF00078">
    <property type="entry name" value="RVT_1"/>
    <property type="match status" value="1"/>
</dbReference>
<dbReference type="Proteomes" id="UP001258017">
    <property type="component" value="Unassembled WGS sequence"/>
</dbReference>
<keyword evidence="3" id="KW-1185">Reference proteome</keyword>
<reference evidence="2" key="2">
    <citation type="journal article" date="2023" name="Commun. Biol.">
        <title>Intrasexual cuticular hydrocarbon dimorphism in a wasp sheds light on hydrocarbon biosynthesis genes in Hymenoptera.</title>
        <authorList>
            <person name="Moris V.C."/>
            <person name="Podsiadlowski L."/>
            <person name="Martin S."/>
            <person name="Oeyen J.P."/>
            <person name="Donath A."/>
            <person name="Petersen M."/>
            <person name="Wilbrandt J."/>
            <person name="Misof B."/>
            <person name="Liedtke D."/>
            <person name="Thamm M."/>
            <person name="Scheiner R."/>
            <person name="Schmitt T."/>
            <person name="Niehuis O."/>
        </authorList>
    </citation>
    <scope>NUCLEOTIDE SEQUENCE</scope>
    <source>
        <strain evidence="2">GBR_01_08_01A</strain>
    </source>
</reference>
<organism evidence="2 3">
    <name type="scientific">Odynerus spinipes</name>
    <dbReference type="NCBI Taxonomy" id="1348599"/>
    <lineage>
        <taxon>Eukaryota</taxon>
        <taxon>Metazoa</taxon>
        <taxon>Ecdysozoa</taxon>
        <taxon>Arthropoda</taxon>
        <taxon>Hexapoda</taxon>
        <taxon>Insecta</taxon>
        <taxon>Pterygota</taxon>
        <taxon>Neoptera</taxon>
        <taxon>Endopterygota</taxon>
        <taxon>Hymenoptera</taxon>
        <taxon>Apocrita</taxon>
        <taxon>Aculeata</taxon>
        <taxon>Vespoidea</taxon>
        <taxon>Vespidae</taxon>
        <taxon>Eumeninae</taxon>
        <taxon>Odynerus</taxon>
    </lineage>
</organism>
<comment type="caution">
    <text evidence="2">The sequence shown here is derived from an EMBL/GenBank/DDBJ whole genome shotgun (WGS) entry which is preliminary data.</text>
</comment>
<dbReference type="EMBL" id="JAIFRP010000122">
    <property type="protein sequence ID" value="KAK2578997.1"/>
    <property type="molecule type" value="Genomic_DNA"/>
</dbReference>
<sequence length="460" mass="53664">MWEKQLKKLNPNDNSLWRMTKIFKSEYLPMPTLHKNGTEAMADQAKADTLATQFEEVHNIELVNNTTEQTSIIEITRNYLENLSITEAHKYYTNPKEIFDEISKMPSRKAPGMDNIQNIILKNLTKKAVVQIMYIINASIRLGYFSTHWKTGLVMPILKPGKKSNDPASYRPISLLCTLSKLTEKIILKRLNAHESNRNIIIDEQFGFRQKHNTVQQVTRLVNDINDLAIYAHSFPAIVAAKQLQIHINMLEKFYQAWKITVNKGKTEVIVFARKVNDRKIIQPITVYGHPIVPVHTVKYLGVHLDSKLTFYLHTKHIIRKVYAVVKKIYPLMIHDSALTSNNKKLIYKMLIRPIIAYAAPVWCSMANTHMKKLQILQNKCLRMILSVNTYTPITYLHEEAEFEYISDCIKELAERFYQSQLQCNKILHSITSLRSYNLPFEYKYKLPYDKLLIFNLYKD</sequence>
<proteinExistence type="predicted"/>